<dbReference type="Pfam" id="PF01541">
    <property type="entry name" value="GIY-YIG"/>
    <property type="match status" value="1"/>
</dbReference>
<dbReference type="AlphaFoldDB" id="A0A1G2C708"/>
<dbReference type="STRING" id="1798644.A2122_02520"/>
<dbReference type="InterPro" id="IPR035901">
    <property type="entry name" value="GIY-YIG_endonuc_sf"/>
</dbReference>
<name>A0A1G2C708_9BACT</name>
<evidence type="ECO:0000313" key="4">
    <source>
        <dbReference type="Proteomes" id="UP000176648"/>
    </source>
</evidence>
<dbReference type="InterPro" id="IPR000305">
    <property type="entry name" value="GIY-YIG_endonuc"/>
</dbReference>
<reference evidence="3 4" key="1">
    <citation type="journal article" date="2016" name="Nat. Commun.">
        <title>Thousands of microbial genomes shed light on interconnected biogeochemical processes in an aquifer system.</title>
        <authorList>
            <person name="Anantharaman K."/>
            <person name="Brown C.T."/>
            <person name="Hug L.A."/>
            <person name="Sharon I."/>
            <person name="Castelle C.J."/>
            <person name="Probst A.J."/>
            <person name="Thomas B.C."/>
            <person name="Singh A."/>
            <person name="Wilkins M.J."/>
            <person name="Karaoz U."/>
            <person name="Brodie E.L."/>
            <person name="Williams K.H."/>
            <person name="Hubbard S.S."/>
            <person name="Banfield J.F."/>
        </authorList>
    </citation>
    <scope>NUCLEOTIDE SEQUENCE [LARGE SCALE GENOMIC DNA]</scope>
</reference>
<accession>A0A1G2C708</accession>
<protein>
    <recommendedName>
        <fullName evidence="2">GIY-YIG domain-containing protein</fullName>
    </recommendedName>
</protein>
<dbReference type="InterPro" id="IPR050190">
    <property type="entry name" value="UPF0213_domain"/>
</dbReference>
<dbReference type="Gene3D" id="3.40.1440.10">
    <property type="entry name" value="GIY-YIG endonuclease"/>
    <property type="match status" value="1"/>
</dbReference>
<dbReference type="PANTHER" id="PTHR34477:SF5">
    <property type="entry name" value="BSL5627 PROTEIN"/>
    <property type="match status" value="1"/>
</dbReference>
<organism evidence="3 4">
    <name type="scientific">Candidatus Liptonbacteria bacterium GWB1_49_6</name>
    <dbReference type="NCBI Taxonomy" id="1798644"/>
    <lineage>
        <taxon>Bacteria</taxon>
        <taxon>Candidatus Liptoniibacteriota</taxon>
    </lineage>
</organism>
<dbReference type="SUPFAM" id="SSF82771">
    <property type="entry name" value="GIY-YIG endonuclease"/>
    <property type="match status" value="1"/>
</dbReference>
<evidence type="ECO:0000259" key="2">
    <source>
        <dbReference type="PROSITE" id="PS50164"/>
    </source>
</evidence>
<dbReference type="Proteomes" id="UP000176648">
    <property type="component" value="Unassembled WGS sequence"/>
</dbReference>
<dbReference type="PROSITE" id="PS50164">
    <property type="entry name" value="GIY_YIG"/>
    <property type="match status" value="1"/>
</dbReference>
<comment type="caution">
    <text evidence="3">The sequence shown here is derived from an EMBL/GenBank/DDBJ whole genome shotgun (WGS) entry which is preliminary data.</text>
</comment>
<dbReference type="EMBL" id="MHKU01000028">
    <property type="protein sequence ID" value="OGY96559.1"/>
    <property type="molecule type" value="Genomic_DNA"/>
</dbReference>
<proteinExistence type="inferred from homology"/>
<dbReference type="PANTHER" id="PTHR34477">
    <property type="entry name" value="UPF0213 PROTEIN YHBQ"/>
    <property type="match status" value="1"/>
</dbReference>
<sequence>MKGYVYILEDTTGRFYIGSTQDIKKRMREHRGGHTQTTRNMKEPQMIFFQEYSSLEIARTIERKLKMLKRKDYIEKIVADGYIKMTPLSS</sequence>
<evidence type="ECO:0000313" key="3">
    <source>
        <dbReference type="EMBL" id="OGY96559.1"/>
    </source>
</evidence>
<evidence type="ECO:0000256" key="1">
    <source>
        <dbReference type="ARBA" id="ARBA00007435"/>
    </source>
</evidence>
<comment type="similarity">
    <text evidence="1">Belongs to the UPF0213 family.</text>
</comment>
<gene>
    <name evidence="3" type="ORF">A2122_02520</name>
</gene>
<feature type="domain" description="GIY-YIG" evidence="2">
    <location>
        <begin position="1"/>
        <end position="75"/>
    </location>
</feature>